<dbReference type="Proteomes" id="UP000192277">
    <property type="component" value="Unassembled WGS sequence"/>
</dbReference>
<evidence type="ECO:0000313" key="2">
    <source>
        <dbReference type="EMBL" id="OQP55650.1"/>
    </source>
</evidence>
<evidence type="ECO:0000313" key="3">
    <source>
        <dbReference type="Proteomes" id="UP000192277"/>
    </source>
</evidence>
<comment type="caution">
    <text evidence="2">The sequence shown here is derived from an EMBL/GenBank/DDBJ whole genome shotgun (WGS) entry which is preliminary data.</text>
</comment>
<protein>
    <recommendedName>
        <fullName evidence="4">Lipocalin-like domain-containing protein</fullName>
    </recommendedName>
</protein>
<name>A0ABX3P699_9BACT</name>
<keyword evidence="1" id="KW-0732">Signal</keyword>
<dbReference type="EMBL" id="LWBO01000001">
    <property type="protein sequence ID" value="OQP55650.1"/>
    <property type="molecule type" value="Genomic_DNA"/>
</dbReference>
<reference evidence="2 3" key="1">
    <citation type="submission" date="2016-04" db="EMBL/GenBank/DDBJ databases">
        <authorList>
            <person name="Chen L."/>
            <person name="Zhuang W."/>
            <person name="Wang G."/>
        </authorList>
    </citation>
    <scope>NUCLEOTIDE SEQUENCE [LARGE SCALE GENOMIC DNA]</scope>
    <source>
        <strain evidence="3">GR20</strain>
    </source>
</reference>
<feature type="signal peptide" evidence="1">
    <location>
        <begin position="1"/>
        <end position="17"/>
    </location>
</feature>
<evidence type="ECO:0008006" key="4">
    <source>
        <dbReference type="Google" id="ProtNLM"/>
    </source>
</evidence>
<proteinExistence type="predicted"/>
<feature type="chain" id="PRO_5047269525" description="Lipocalin-like domain-containing protein" evidence="1">
    <location>
        <begin position="18"/>
        <end position="150"/>
    </location>
</feature>
<dbReference type="PROSITE" id="PS51257">
    <property type="entry name" value="PROKAR_LIPOPROTEIN"/>
    <property type="match status" value="1"/>
</dbReference>
<gene>
    <name evidence="2" type="ORF">A4D02_04940</name>
</gene>
<keyword evidence="3" id="KW-1185">Reference proteome</keyword>
<accession>A0ABX3P699</accession>
<evidence type="ECO:0000256" key="1">
    <source>
        <dbReference type="SAM" id="SignalP"/>
    </source>
</evidence>
<dbReference type="RefSeq" id="WP_014223278.1">
    <property type="nucleotide sequence ID" value="NZ_LWBO01000001.1"/>
</dbReference>
<organism evidence="2 3">
    <name type="scientific">Niastella koreensis</name>
    <dbReference type="NCBI Taxonomy" id="354356"/>
    <lineage>
        <taxon>Bacteria</taxon>
        <taxon>Pseudomonadati</taxon>
        <taxon>Bacteroidota</taxon>
        <taxon>Chitinophagia</taxon>
        <taxon>Chitinophagales</taxon>
        <taxon>Chitinophagaceae</taxon>
        <taxon>Niastella</taxon>
    </lineage>
</organism>
<sequence>MKSIAVVNTLISSLLFASCATKKAPLPIAGTWKLLSGSLTEKGVTTVTDYTGNKQFIKIINDTHFAFMSHDLNKGKDSAAALFSAGGGKYSIKDSVYTEHLEYCSDRQWENNDFQFTVTIKNDTLIQQGVEKVEGTNINRLNIEKYVRLK</sequence>